<protein>
    <submittedName>
        <fullName evidence="2">Uncharacterized protein</fullName>
    </submittedName>
</protein>
<dbReference type="AlphaFoldDB" id="A0A2W5SBF5"/>
<feature type="region of interest" description="Disordered" evidence="1">
    <location>
        <begin position="82"/>
        <end position="178"/>
    </location>
</feature>
<accession>A0A2W5SBF5</accession>
<evidence type="ECO:0000256" key="1">
    <source>
        <dbReference type="SAM" id="MobiDB-lite"/>
    </source>
</evidence>
<dbReference type="Proteomes" id="UP000248975">
    <property type="component" value="Unassembled WGS sequence"/>
</dbReference>
<feature type="compositionally biased region" description="Acidic residues" evidence="1">
    <location>
        <begin position="135"/>
        <end position="168"/>
    </location>
</feature>
<dbReference type="EMBL" id="QFQS01000001">
    <property type="protein sequence ID" value="PZQ99186.1"/>
    <property type="molecule type" value="Genomic_DNA"/>
</dbReference>
<proteinExistence type="predicted"/>
<sequence>MELAVHHDKILNTFNRIISNERDRASDAGDDRETIGNLIETCGLNKKAVSWGKALHKMEPDKREDVLRSFDALRVELTKNWDGQSTPDMFTKAEADTGPVTPAEYTKPSYSQDDEMDYQEQRAADREDAQLYGGADDEEGDRGDDWCDPADDGEPNELDEEIEGEADAFDAHLAEAAE</sequence>
<comment type="caution">
    <text evidence="2">The sequence shown here is derived from an EMBL/GenBank/DDBJ whole genome shotgun (WGS) entry which is preliminary data.</text>
</comment>
<evidence type="ECO:0000313" key="2">
    <source>
        <dbReference type="EMBL" id="PZQ99186.1"/>
    </source>
</evidence>
<feature type="compositionally biased region" description="Basic and acidic residues" evidence="1">
    <location>
        <begin position="169"/>
        <end position="178"/>
    </location>
</feature>
<reference evidence="2 3" key="1">
    <citation type="submission" date="2017-08" db="EMBL/GenBank/DDBJ databases">
        <title>Infants hospitalized years apart are colonized by the same room-sourced microbial strains.</title>
        <authorList>
            <person name="Brooks B."/>
            <person name="Olm M.R."/>
            <person name="Firek B.A."/>
            <person name="Baker R."/>
            <person name="Thomas B.C."/>
            <person name="Morowitz M.J."/>
            <person name="Banfield J.F."/>
        </authorList>
    </citation>
    <scope>NUCLEOTIDE SEQUENCE [LARGE SCALE GENOMIC DNA]</scope>
    <source>
        <strain evidence="2">S2_003_000_R2_11</strain>
    </source>
</reference>
<feature type="compositionally biased region" description="Basic and acidic residues" evidence="1">
    <location>
        <begin position="119"/>
        <end position="129"/>
    </location>
</feature>
<evidence type="ECO:0000313" key="3">
    <source>
        <dbReference type="Proteomes" id="UP000248975"/>
    </source>
</evidence>
<gene>
    <name evidence="2" type="ORF">DI533_00315</name>
</gene>
<organism evidence="2 3">
    <name type="scientific">Cereibacter sphaeroides</name>
    <name type="common">Rhodobacter sphaeroides</name>
    <dbReference type="NCBI Taxonomy" id="1063"/>
    <lineage>
        <taxon>Bacteria</taxon>
        <taxon>Pseudomonadati</taxon>
        <taxon>Pseudomonadota</taxon>
        <taxon>Alphaproteobacteria</taxon>
        <taxon>Rhodobacterales</taxon>
        <taxon>Paracoccaceae</taxon>
        <taxon>Cereibacter</taxon>
    </lineage>
</organism>
<name>A0A2W5SBF5_CERSP</name>